<evidence type="ECO:0000256" key="1">
    <source>
        <dbReference type="ARBA" id="ARBA00010702"/>
    </source>
</evidence>
<keyword evidence="3" id="KW-0479">Metal-binding</keyword>
<dbReference type="EMBL" id="RCHT01000048">
    <property type="protein sequence ID" value="RLL07166.1"/>
    <property type="molecule type" value="Genomic_DNA"/>
</dbReference>
<dbReference type="InterPro" id="IPR050792">
    <property type="entry name" value="ADP-ribosylglycohydrolase"/>
</dbReference>
<dbReference type="GO" id="GO:0046872">
    <property type="term" value="F:metal ion binding"/>
    <property type="evidence" value="ECO:0007669"/>
    <property type="project" value="UniProtKB-KW"/>
</dbReference>
<feature type="binding site" evidence="3">
    <location>
        <position position="410"/>
    </location>
    <ligand>
        <name>Mg(2+)</name>
        <dbReference type="ChEBI" id="CHEBI:18420"/>
        <label>1</label>
    </ligand>
</feature>
<dbReference type="GO" id="GO:0016787">
    <property type="term" value="F:hydrolase activity"/>
    <property type="evidence" value="ECO:0007669"/>
    <property type="project" value="UniProtKB-KW"/>
</dbReference>
<dbReference type="InterPro" id="IPR036705">
    <property type="entry name" value="Ribosyl_crysJ1_sf"/>
</dbReference>
<evidence type="ECO:0000256" key="2">
    <source>
        <dbReference type="ARBA" id="ARBA00022801"/>
    </source>
</evidence>
<feature type="binding site" evidence="3">
    <location>
        <position position="202"/>
    </location>
    <ligand>
        <name>Mg(2+)</name>
        <dbReference type="ChEBI" id="CHEBI:18420"/>
        <label>1</label>
    </ligand>
</feature>
<keyword evidence="2 4" id="KW-0378">Hydrolase</keyword>
<comment type="cofactor">
    <cofactor evidence="3">
        <name>Mg(2+)</name>
        <dbReference type="ChEBI" id="CHEBI:18420"/>
    </cofactor>
    <text evidence="3">Binds 2 magnesium ions per subunit.</text>
</comment>
<dbReference type="Gene3D" id="1.10.4080.10">
    <property type="entry name" value="ADP-ribosylation/Crystallin J1"/>
    <property type="match status" value="1"/>
</dbReference>
<reference evidence="4 5" key="1">
    <citation type="submission" date="2018-10" db="EMBL/GenBank/DDBJ databases">
        <title>Anaerotruncus faecis sp. nov., isolated from human feces.</title>
        <authorList>
            <person name="Wang Y.-J."/>
        </authorList>
    </citation>
    <scope>NUCLEOTIDE SEQUENCE [LARGE SCALE GENOMIC DNA]</scope>
    <source>
        <strain evidence="4 5">22A2-44</strain>
    </source>
</reference>
<evidence type="ECO:0000313" key="4">
    <source>
        <dbReference type="EMBL" id="RLL07166.1"/>
    </source>
</evidence>
<keyword evidence="5" id="KW-1185">Reference proteome</keyword>
<protein>
    <submittedName>
        <fullName evidence="4">ADP-ribosylglycohydrolase family protein</fullName>
    </submittedName>
</protein>
<comment type="similarity">
    <text evidence="1">Belongs to the ADP-ribosylglycohydrolase family.</text>
</comment>
<name>A0A498CN18_9FIRM</name>
<proteinExistence type="inferred from homology"/>
<feature type="binding site" evidence="3">
    <location>
        <position position="408"/>
    </location>
    <ligand>
        <name>Mg(2+)</name>
        <dbReference type="ChEBI" id="CHEBI:18420"/>
        <label>1</label>
    </ligand>
</feature>
<dbReference type="AlphaFoldDB" id="A0A498CN18"/>
<dbReference type="PANTHER" id="PTHR16222">
    <property type="entry name" value="ADP-RIBOSYLGLYCOHYDROLASE"/>
    <property type="match status" value="1"/>
</dbReference>
<comment type="caution">
    <text evidence="4">The sequence shown here is derived from an EMBL/GenBank/DDBJ whole genome shotgun (WGS) entry which is preliminary data.</text>
</comment>
<feature type="binding site" evidence="3">
    <location>
        <position position="203"/>
    </location>
    <ligand>
        <name>Mg(2+)</name>
        <dbReference type="ChEBI" id="CHEBI:18420"/>
        <label>1</label>
    </ligand>
</feature>
<dbReference type="SUPFAM" id="SSF101478">
    <property type="entry name" value="ADP-ribosylglycohydrolase"/>
    <property type="match status" value="1"/>
</dbReference>
<evidence type="ECO:0000313" key="5">
    <source>
        <dbReference type="Proteomes" id="UP000276301"/>
    </source>
</evidence>
<accession>A0A498CN18</accession>
<dbReference type="PANTHER" id="PTHR16222:SF24">
    <property type="entry name" value="ADP-RIBOSYLHYDROLASE ARH3"/>
    <property type="match status" value="1"/>
</dbReference>
<keyword evidence="3" id="KW-0460">Magnesium</keyword>
<dbReference type="RefSeq" id="WP_121587652.1">
    <property type="nucleotide sequence ID" value="NZ_RCHT01000048.1"/>
</dbReference>
<dbReference type="Proteomes" id="UP000276301">
    <property type="component" value="Unassembled WGS sequence"/>
</dbReference>
<gene>
    <name evidence="4" type="ORF">D4A47_13300</name>
</gene>
<organism evidence="4 5">
    <name type="scientific">Anaerotruncus massiliensis</name>
    <name type="common">ex Liu et al. 2021</name>
    <dbReference type="NCBI Taxonomy" id="2321404"/>
    <lineage>
        <taxon>Bacteria</taxon>
        <taxon>Bacillati</taxon>
        <taxon>Bacillota</taxon>
        <taxon>Clostridia</taxon>
        <taxon>Eubacteriales</taxon>
        <taxon>Oscillospiraceae</taxon>
        <taxon>Anaerotruncus</taxon>
    </lineage>
</organism>
<sequence length="470" mass="53195">MKQAWEWDYEMFSGAVPVKDRTDLIQWDNLLEGKFLEEARQMLESGKGAWTKPLPESKAPYSKMLGAISSMANMGYDVTEADKLIPLAFDAIREDRLIDLQVLNARVFKALAEAPKIEGHPYWSYVVYESFEQYLQNAQLCDYPDYRLPGREELFDRVHAGWLGEIIGSALGTAVEGFKSSRLWEVFGEIDGYVKPPETLNDDITFELALLEAFREKGYAIDSDDIADKWVGLIPFAYTAEEVALRHMRSGIYPPQSGYLVNPYREMIGAAMRAAICGALAPGRPRLAAELAWKDGRVSHHNNGILAEVFNAVLVSMAYVETDMRTVLEKAMRAIPMDSEFYTVLEFAFEACEKSATYREAWELCEEKYKHYNWVHCYPNMASEVIAIYFAGNDYQKAMSILMMSGQDNDCTGGPIGHAYGAMLGTAALDKKFTEPLEDRLDTYVRTMETQSITSLSEKTTDAILKHWQE</sequence>
<dbReference type="InterPro" id="IPR005502">
    <property type="entry name" value="Ribosyl_crysJ1"/>
</dbReference>
<dbReference type="Pfam" id="PF03747">
    <property type="entry name" value="ADP_ribosyl_GH"/>
    <property type="match status" value="1"/>
</dbReference>
<evidence type="ECO:0000256" key="3">
    <source>
        <dbReference type="PIRSR" id="PIRSR605502-1"/>
    </source>
</evidence>